<dbReference type="KEGG" id="dpd:Deipe_0842"/>
<dbReference type="Proteomes" id="UP000010467">
    <property type="component" value="Chromosome"/>
</dbReference>
<name>K9ZXU0_DEIPD</name>
<dbReference type="Pfam" id="PF04892">
    <property type="entry name" value="VanZ"/>
    <property type="match status" value="1"/>
</dbReference>
<evidence type="ECO:0000313" key="3">
    <source>
        <dbReference type="Proteomes" id="UP000010467"/>
    </source>
</evidence>
<dbReference type="STRING" id="937777.Deipe_0842"/>
<proteinExistence type="predicted"/>
<dbReference type="InterPro" id="IPR006976">
    <property type="entry name" value="VanZ-like"/>
</dbReference>
<sequence>MRTWWLLALVHMAVIFVFSAQSGEGVGIPAPWDKLAHALEYALLGFLLARATGSWRAAWVIAALYGASDEIHQAFVPMRSAGLDDWLADLSGAFVGACLGAGRWPKRAHRHHNSARS</sequence>
<dbReference type="RefSeq" id="WP_015234726.1">
    <property type="nucleotide sequence ID" value="NC_019793.1"/>
</dbReference>
<reference evidence="3" key="1">
    <citation type="submission" date="2012-03" db="EMBL/GenBank/DDBJ databases">
        <title>Complete sequence of chromosome of Deinococcus peraridilitoris DSM 19664.</title>
        <authorList>
            <person name="Lucas S."/>
            <person name="Copeland A."/>
            <person name="Lapidus A."/>
            <person name="Glavina del Rio T."/>
            <person name="Dalin E."/>
            <person name="Tice H."/>
            <person name="Bruce D."/>
            <person name="Goodwin L."/>
            <person name="Pitluck S."/>
            <person name="Peters L."/>
            <person name="Mikhailova N."/>
            <person name="Lu M."/>
            <person name="Kyrpides N."/>
            <person name="Mavromatis K."/>
            <person name="Ivanova N."/>
            <person name="Brettin T."/>
            <person name="Detter J.C."/>
            <person name="Han C."/>
            <person name="Larimer F."/>
            <person name="Land M."/>
            <person name="Hauser L."/>
            <person name="Markowitz V."/>
            <person name="Cheng J.-F."/>
            <person name="Hugenholtz P."/>
            <person name="Woyke T."/>
            <person name="Wu D."/>
            <person name="Pukall R."/>
            <person name="Steenblock K."/>
            <person name="Brambilla E."/>
            <person name="Klenk H.-P."/>
            <person name="Eisen J.A."/>
        </authorList>
    </citation>
    <scope>NUCLEOTIDE SEQUENCE [LARGE SCALE GENOMIC DNA]</scope>
    <source>
        <strain evidence="3">DSM 19664 / LMG 22246 / CIP 109416 / KR-200</strain>
    </source>
</reference>
<dbReference type="eggNOG" id="COG5652">
    <property type="taxonomic scope" value="Bacteria"/>
</dbReference>
<dbReference type="PANTHER" id="PTHR28008">
    <property type="entry name" value="DOMAIN PROTEIN, PUTATIVE (AFU_ORTHOLOGUE AFUA_3G10980)-RELATED"/>
    <property type="match status" value="1"/>
</dbReference>
<gene>
    <name evidence="2" type="ordered locus">Deipe_0842</name>
</gene>
<dbReference type="NCBIfam" id="NF037970">
    <property type="entry name" value="vanZ_1"/>
    <property type="match status" value="1"/>
</dbReference>
<dbReference type="AlphaFoldDB" id="K9ZXU0"/>
<dbReference type="PANTHER" id="PTHR28008:SF1">
    <property type="entry name" value="DOMAIN PROTEIN, PUTATIVE (AFU_ORTHOLOGUE AFUA_3G10980)-RELATED"/>
    <property type="match status" value="1"/>
</dbReference>
<evidence type="ECO:0000259" key="1">
    <source>
        <dbReference type="Pfam" id="PF04892"/>
    </source>
</evidence>
<dbReference type="HOGENOM" id="CLU_096028_5_3_0"/>
<evidence type="ECO:0000313" key="2">
    <source>
        <dbReference type="EMBL" id="AFZ66416.1"/>
    </source>
</evidence>
<dbReference type="EMBL" id="CP003382">
    <property type="protein sequence ID" value="AFZ66416.1"/>
    <property type="molecule type" value="Genomic_DNA"/>
</dbReference>
<keyword evidence="3" id="KW-1185">Reference proteome</keyword>
<organism evidence="2 3">
    <name type="scientific">Deinococcus peraridilitoris (strain DSM 19664 / LMG 22246 / CIP 109416 / KR-200)</name>
    <dbReference type="NCBI Taxonomy" id="937777"/>
    <lineage>
        <taxon>Bacteria</taxon>
        <taxon>Thermotogati</taxon>
        <taxon>Deinococcota</taxon>
        <taxon>Deinococci</taxon>
        <taxon>Deinococcales</taxon>
        <taxon>Deinococcaceae</taxon>
        <taxon>Deinococcus</taxon>
    </lineage>
</organism>
<protein>
    <submittedName>
        <fullName evidence="2">Putative integral membrane protein</fullName>
    </submittedName>
</protein>
<feature type="domain" description="VanZ-like" evidence="1">
    <location>
        <begin position="28"/>
        <end position="99"/>
    </location>
</feature>
<accession>K9ZXU0</accession>
<dbReference type="PATRIC" id="fig|937777.3.peg.849"/>